<reference evidence="1" key="1">
    <citation type="journal article" date="2014" name="Genome Biol. Evol.">
        <title>Pangenome evidence for extensive interdomain horizontal transfer affecting lineage core and shell genes in uncultured planktonic thaumarchaeota and euryarchaeota.</title>
        <authorList>
            <person name="Deschamps P."/>
            <person name="Zivanovic Y."/>
            <person name="Moreira D."/>
            <person name="Rodriguez-Valera F."/>
            <person name="Lopez-Garcia P."/>
        </authorList>
    </citation>
    <scope>NUCLEOTIDE SEQUENCE</scope>
</reference>
<dbReference type="AlphaFoldDB" id="A0A075HE62"/>
<name>A0A075HE62_9ARCH</name>
<evidence type="ECO:0000313" key="1">
    <source>
        <dbReference type="EMBL" id="AIF14214.1"/>
    </source>
</evidence>
<protein>
    <submittedName>
        <fullName evidence="1">Uncharacterized protein</fullName>
    </submittedName>
</protein>
<sequence length="76" mass="9280">MYRYVIFDILANSSVNSTLRRYNIKKTQFEIIKEFNENKGENLSDAEINRLAKRYRREEPDQFLSMYDNLRDRPKN</sequence>
<dbReference type="EMBL" id="KF900995">
    <property type="protein sequence ID" value="AIF14214.1"/>
    <property type="molecule type" value="Genomic_DNA"/>
</dbReference>
<proteinExistence type="predicted"/>
<organism evidence="1">
    <name type="scientific">uncultured marine thaumarchaeote KM3_66_E12</name>
    <dbReference type="NCBI Taxonomy" id="1456229"/>
    <lineage>
        <taxon>Archaea</taxon>
        <taxon>Nitrososphaerota</taxon>
        <taxon>environmental samples</taxon>
    </lineage>
</organism>
<accession>A0A075HE62</accession>